<dbReference type="STRING" id="452637.Oter_3646"/>
<dbReference type="PROSITE" id="PS50005">
    <property type="entry name" value="TPR"/>
    <property type="match status" value="1"/>
</dbReference>
<protein>
    <submittedName>
        <fullName evidence="3">Tetratricopeptide TPR_2 repeat protein</fullName>
    </submittedName>
</protein>
<gene>
    <name evidence="3" type="ordered locus">Oter_3646</name>
</gene>
<reference evidence="3 4" key="1">
    <citation type="journal article" date="2011" name="J. Bacteriol.">
        <title>Genome sequence of the verrucomicrobium Opitutus terrae PB90-1, an abundant inhabitant of rice paddy soil ecosystems.</title>
        <authorList>
            <person name="van Passel M.W."/>
            <person name="Kant R."/>
            <person name="Palva A."/>
            <person name="Copeland A."/>
            <person name="Lucas S."/>
            <person name="Lapidus A."/>
            <person name="Glavina del Rio T."/>
            <person name="Pitluck S."/>
            <person name="Goltsman E."/>
            <person name="Clum A."/>
            <person name="Sun H."/>
            <person name="Schmutz J."/>
            <person name="Larimer F.W."/>
            <person name="Land M.L."/>
            <person name="Hauser L."/>
            <person name="Kyrpides N."/>
            <person name="Mikhailova N."/>
            <person name="Richardson P.P."/>
            <person name="Janssen P.H."/>
            <person name="de Vos W.M."/>
            <person name="Smidt H."/>
        </authorList>
    </citation>
    <scope>NUCLEOTIDE SEQUENCE [LARGE SCALE GENOMIC DNA]</scope>
    <source>
        <strain evidence="4">DSM 11246 / JCM 15787 / PB90-1</strain>
    </source>
</reference>
<dbReference type="AlphaFoldDB" id="B1ZXC8"/>
<keyword evidence="2" id="KW-0732">Signal</keyword>
<dbReference type="SUPFAM" id="SSF48452">
    <property type="entry name" value="TPR-like"/>
    <property type="match status" value="1"/>
</dbReference>
<dbReference type="InterPro" id="IPR019734">
    <property type="entry name" value="TPR_rpt"/>
</dbReference>
<feature type="chain" id="PRO_5002772831" evidence="2">
    <location>
        <begin position="20"/>
        <end position="424"/>
    </location>
</feature>
<evidence type="ECO:0000313" key="3">
    <source>
        <dbReference type="EMBL" id="ACB76923.1"/>
    </source>
</evidence>
<evidence type="ECO:0000256" key="2">
    <source>
        <dbReference type="SAM" id="SignalP"/>
    </source>
</evidence>
<dbReference type="KEGG" id="ote:Oter_3646"/>
<sequence>MLRASVIAIVITASLVVRASPEPSARELHRAGVEAFQRGDYTAAAHAFAAAAQLRPDRPRTLYNLAVARMRVHDTAGAIEALRQLSSLGLVLPLGDDEEFAALREKPEFRAVLAAMAAHREPRGKATPLFTLPKHAGIIEGIACRPSTGDTFLSDVHLRCIWRRTAAGAVTRFTAADDSIGGMFGLVIDEPNQRLWAATSLMSAVAGVAPDTRSSGALAAFDLDSGRLLARYPLPNDTREHLLGDLTLAPDGSIYAPDSSAPTIWRLAPGAAAPKPWITSSVFESLQGIALLDDGRKLIVSDYANGLVLIDVATCALHWLAAPVSTTLVGIDGLAARGTAVIAVQNGIEPQRVVRLSLSDDFSAITSVTTLASSLPGLDDLTLLTLGDGLPTVIAHSGWALFDPKKSASMSAHDVQVFQLPPLD</sequence>
<accession>B1ZXC8</accession>
<dbReference type="Proteomes" id="UP000007013">
    <property type="component" value="Chromosome"/>
</dbReference>
<dbReference type="InterPro" id="IPR011042">
    <property type="entry name" value="6-blade_b-propeller_TolB-like"/>
</dbReference>
<feature type="signal peptide" evidence="2">
    <location>
        <begin position="1"/>
        <end position="19"/>
    </location>
</feature>
<organism evidence="3 4">
    <name type="scientific">Opitutus terrae (strain DSM 11246 / JCM 15787 / PB90-1)</name>
    <dbReference type="NCBI Taxonomy" id="452637"/>
    <lineage>
        <taxon>Bacteria</taxon>
        <taxon>Pseudomonadati</taxon>
        <taxon>Verrucomicrobiota</taxon>
        <taxon>Opitutia</taxon>
        <taxon>Opitutales</taxon>
        <taxon>Opitutaceae</taxon>
        <taxon>Opitutus</taxon>
    </lineage>
</organism>
<dbReference type="HOGENOM" id="CLU_050676_0_0_0"/>
<feature type="repeat" description="TPR" evidence="1">
    <location>
        <begin position="25"/>
        <end position="58"/>
    </location>
</feature>
<name>B1ZXC8_OPITP</name>
<evidence type="ECO:0000313" key="4">
    <source>
        <dbReference type="Proteomes" id="UP000007013"/>
    </source>
</evidence>
<proteinExistence type="predicted"/>
<evidence type="ECO:0000256" key="1">
    <source>
        <dbReference type="PROSITE-ProRule" id="PRU00339"/>
    </source>
</evidence>
<dbReference type="SUPFAM" id="SSF63829">
    <property type="entry name" value="Calcium-dependent phosphotriesterase"/>
    <property type="match status" value="1"/>
</dbReference>
<dbReference type="Pfam" id="PF14559">
    <property type="entry name" value="TPR_19"/>
    <property type="match status" value="1"/>
</dbReference>
<dbReference type="Gene3D" id="1.25.40.10">
    <property type="entry name" value="Tetratricopeptide repeat domain"/>
    <property type="match status" value="1"/>
</dbReference>
<keyword evidence="1" id="KW-0802">TPR repeat</keyword>
<dbReference type="Gene3D" id="2.120.10.30">
    <property type="entry name" value="TolB, C-terminal domain"/>
    <property type="match status" value="1"/>
</dbReference>
<dbReference type="InterPro" id="IPR011990">
    <property type="entry name" value="TPR-like_helical_dom_sf"/>
</dbReference>
<dbReference type="eggNOG" id="COG3386">
    <property type="taxonomic scope" value="Bacteria"/>
</dbReference>
<dbReference type="EMBL" id="CP001032">
    <property type="protein sequence ID" value="ACB76923.1"/>
    <property type="molecule type" value="Genomic_DNA"/>
</dbReference>
<keyword evidence="4" id="KW-1185">Reference proteome</keyword>